<name>A0A382HS49_9ZZZZ</name>
<evidence type="ECO:0000256" key="3">
    <source>
        <dbReference type="ARBA" id="ARBA00022827"/>
    </source>
</evidence>
<feature type="domain" description="FAD dependent oxidoreductase" evidence="5">
    <location>
        <begin position="14"/>
        <end position="51"/>
    </location>
</feature>
<keyword evidence="4" id="KW-0560">Oxidoreductase</keyword>
<evidence type="ECO:0000256" key="2">
    <source>
        <dbReference type="ARBA" id="ARBA00022630"/>
    </source>
</evidence>
<evidence type="ECO:0000259" key="5">
    <source>
        <dbReference type="Pfam" id="PF01266"/>
    </source>
</evidence>
<dbReference type="InterPro" id="IPR036188">
    <property type="entry name" value="FAD/NAD-bd_sf"/>
</dbReference>
<sequence length="138" mass="15333">VPKKKELTKNAKVDVLIVGAGASGAAIAYSLTELGVSITCLEQGNWGDHTNFPSTKSDYELHRYSEFSCDPNVRKLPQDYPINSEDSPITPVNYNAVGGSTINYLGHWPRFHPSDFRTRSLDGVGKDWPIDYETLEPF</sequence>
<organism evidence="6">
    <name type="scientific">marine metagenome</name>
    <dbReference type="NCBI Taxonomy" id="408172"/>
    <lineage>
        <taxon>unclassified sequences</taxon>
        <taxon>metagenomes</taxon>
        <taxon>ecological metagenomes</taxon>
    </lineage>
</organism>
<keyword evidence="2" id="KW-0285">Flavoprotein</keyword>
<protein>
    <recommendedName>
        <fullName evidence="5">FAD dependent oxidoreductase domain-containing protein</fullName>
    </recommendedName>
</protein>
<dbReference type="EMBL" id="UINC01062980">
    <property type="protein sequence ID" value="SVB90120.1"/>
    <property type="molecule type" value="Genomic_DNA"/>
</dbReference>
<dbReference type="AlphaFoldDB" id="A0A382HS49"/>
<feature type="non-terminal residue" evidence="6">
    <location>
        <position position="138"/>
    </location>
</feature>
<keyword evidence="3" id="KW-0274">FAD</keyword>
<dbReference type="InterPro" id="IPR006076">
    <property type="entry name" value="FAD-dep_OxRdtase"/>
</dbReference>
<dbReference type="Gene3D" id="3.50.50.60">
    <property type="entry name" value="FAD/NAD(P)-binding domain"/>
    <property type="match status" value="1"/>
</dbReference>
<evidence type="ECO:0000256" key="1">
    <source>
        <dbReference type="ARBA" id="ARBA00010790"/>
    </source>
</evidence>
<dbReference type="PANTHER" id="PTHR46056">
    <property type="entry name" value="LONG-CHAIN-ALCOHOL OXIDASE"/>
    <property type="match status" value="1"/>
</dbReference>
<evidence type="ECO:0000313" key="6">
    <source>
        <dbReference type="EMBL" id="SVB90120.1"/>
    </source>
</evidence>
<dbReference type="Pfam" id="PF01266">
    <property type="entry name" value="DAO"/>
    <property type="match status" value="1"/>
</dbReference>
<gene>
    <name evidence="6" type="ORF">METZ01_LOCUS242974</name>
</gene>
<dbReference type="PANTHER" id="PTHR46056:SF12">
    <property type="entry name" value="LONG-CHAIN-ALCOHOL OXIDASE"/>
    <property type="match status" value="1"/>
</dbReference>
<proteinExistence type="inferred from homology"/>
<evidence type="ECO:0000256" key="4">
    <source>
        <dbReference type="ARBA" id="ARBA00023002"/>
    </source>
</evidence>
<accession>A0A382HS49</accession>
<comment type="similarity">
    <text evidence="1">Belongs to the GMC oxidoreductase family.</text>
</comment>
<feature type="non-terminal residue" evidence="6">
    <location>
        <position position="1"/>
    </location>
</feature>
<reference evidence="6" key="1">
    <citation type="submission" date="2018-05" db="EMBL/GenBank/DDBJ databases">
        <authorList>
            <person name="Lanie J.A."/>
            <person name="Ng W.-L."/>
            <person name="Kazmierczak K.M."/>
            <person name="Andrzejewski T.M."/>
            <person name="Davidsen T.M."/>
            <person name="Wayne K.J."/>
            <person name="Tettelin H."/>
            <person name="Glass J.I."/>
            <person name="Rusch D."/>
            <person name="Podicherti R."/>
            <person name="Tsui H.-C.T."/>
            <person name="Winkler M.E."/>
        </authorList>
    </citation>
    <scope>NUCLEOTIDE SEQUENCE</scope>
</reference>
<dbReference type="SUPFAM" id="SSF51905">
    <property type="entry name" value="FAD/NAD(P)-binding domain"/>
    <property type="match status" value="1"/>
</dbReference>
<dbReference type="GO" id="GO:0016491">
    <property type="term" value="F:oxidoreductase activity"/>
    <property type="evidence" value="ECO:0007669"/>
    <property type="project" value="UniProtKB-KW"/>
</dbReference>